<dbReference type="Proteomes" id="UP000289437">
    <property type="component" value="Unassembled WGS sequence"/>
</dbReference>
<keyword evidence="2" id="KW-0560">Oxidoreductase</keyword>
<dbReference type="InterPro" id="IPR029061">
    <property type="entry name" value="THDP-binding"/>
</dbReference>
<comment type="caution">
    <text evidence="5">The sequence shown here is derived from an EMBL/GenBank/DDBJ whole genome shotgun (WGS) entry which is preliminary data.</text>
</comment>
<protein>
    <recommendedName>
        <fullName evidence="4">Dehydrogenase E1 component domain-containing protein</fullName>
    </recommendedName>
</protein>
<feature type="domain" description="Dehydrogenase E1 component" evidence="4">
    <location>
        <begin position="140"/>
        <end position="189"/>
    </location>
</feature>
<dbReference type="Pfam" id="PF00676">
    <property type="entry name" value="E1_dh"/>
    <property type="match status" value="1"/>
</dbReference>
<dbReference type="SUPFAM" id="SSF52518">
    <property type="entry name" value="Thiamin diphosphate-binding fold (THDP-binding)"/>
    <property type="match status" value="1"/>
</dbReference>
<dbReference type="InterPro" id="IPR001017">
    <property type="entry name" value="DH_E1"/>
</dbReference>
<keyword evidence="3" id="KW-0786">Thiamine pyrophosphate</keyword>
<name>A0A4Q0SXW8_9BACT</name>
<dbReference type="GO" id="GO:0016624">
    <property type="term" value="F:oxidoreductase activity, acting on the aldehyde or oxo group of donors, disulfide as acceptor"/>
    <property type="evidence" value="ECO:0007669"/>
    <property type="project" value="InterPro"/>
</dbReference>
<evidence type="ECO:0000313" key="5">
    <source>
        <dbReference type="EMBL" id="RXH56013.1"/>
    </source>
</evidence>
<reference evidence="5 6" key="1">
    <citation type="submission" date="2018-11" db="EMBL/GenBank/DDBJ databases">
        <authorList>
            <person name="Mardanov A.V."/>
            <person name="Ravin N.V."/>
            <person name="Dedysh S.N."/>
        </authorList>
    </citation>
    <scope>NUCLEOTIDE SEQUENCE [LARGE SCALE GENOMIC DNA]</scope>
    <source>
        <strain evidence="5 6">AF10</strain>
    </source>
</reference>
<dbReference type="EMBL" id="RDSM01000002">
    <property type="protein sequence ID" value="RXH56013.1"/>
    <property type="molecule type" value="Genomic_DNA"/>
</dbReference>
<gene>
    <name evidence="5" type="ORF">GRAN_2870</name>
</gene>
<comment type="cofactor">
    <cofactor evidence="1">
        <name>thiamine diphosphate</name>
        <dbReference type="ChEBI" id="CHEBI:58937"/>
    </cofactor>
</comment>
<evidence type="ECO:0000313" key="6">
    <source>
        <dbReference type="Proteomes" id="UP000289437"/>
    </source>
</evidence>
<evidence type="ECO:0000256" key="2">
    <source>
        <dbReference type="ARBA" id="ARBA00023002"/>
    </source>
</evidence>
<organism evidence="5 6">
    <name type="scientific">Granulicella sibirica</name>
    <dbReference type="NCBI Taxonomy" id="2479048"/>
    <lineage>
        <taxon>Bacteria</taxon>
        <taxon>Pseudomonadati</taxon>
        <taxon>Acidobacteriota</taxon>
        <taxon>Terriglobia</taxon>
        <taxon>Terriglobales</taxon>
        <taxon>Acidobacteriaceae</taxon>
        <taxon>Granulicella</taxon>
    </lineage>
</organism>
<evidence type="ECO:0000256" key="1">
    <source>
        <dbReference type="ARBA" id="ARBA00001964"/>
    </source>
</evidence>
<dbReference type="Gene3D" id="3.40.50.970">
    <property type="match status" value="1"/>
</dbReference>
<keyword evidence="6" id="KW-1185">Reference proteome</keyword>
<sequence>MSNKTLRAMYSRMVKVRAMLGSTRRKKPGMDDVACWVSTLAGTNEEDVVFGCREDQALAIARGLSQVTRKDTIIQGGVERLYAAIGAARTLRGSRLAVGFFERHEVEKSGWVEALRYAVELPLIVVVLPRWKGRENEGDLCREARDAGVPGIPVDGQDAVALYRVAQESIGRARAHGGAALIEGVRFRLSKGADKSAVASTAVEELGKYLLRRGVAKQSWMNSIAS</sequence>
<proteinExistence type="predicted"/>
<dbReference type="AlphaFoldDB" id="A0A4Q0SXW8"/>
<reference evidence="6" key="2">
    <citation type="submission" date="2019-02" db="EMBL/GenBank/DDBJ databases">
        <title>Granulicella sibirica sp. nov., a psychrotolerant acidobacterium isolated from an organic soil layer in forested tundra, West Siberia.</title>
        <authorList>
            <person name="Oshkin I.Y."/>
            <person name="Kulichevskaya I.S."/>
            <person name="Rijpstra W.I.C."/>
            <person name="Sinninghe Damste J.S."/>
            <person name="Rakitin A.L."/>
            <person name="Ravin N.V."/>
            <person name="Dedysh S.N."/>
        </authorList>
    </citation>
    <scope>NUCLEOTIDE SEQUENCE [LARGE SCALE GENOMIC DNA]</scope>
    <source>
        <strain evidence="6">AF10</strain>
    </source>
</reference>
<accession>A0A4Q0SXW8</accession>
<evidence type="ECO:0000256" key="3">
    <source>
        <dbReference type="ARBA" id="ARBA00023052"/>
    </source>
</evidence>
<evidence type="ECO:0000259" key="4">
    <source>
        <dbReference type="Pfam" id="PF00676"/>
    </source>
</evidence>